<reference evidence="1 2" key="1">
    <citation type="submission" date="2020-09" db="EMBL/GenBank/DDBJ databases">
        <title>Characterization of Treponema spp. from bovine digital dermatitis in Korea.</title>
        <authorList>
            <person name="Espiritu H.M."/>
            <person name="Cho Y.I."/>
            <person name="Mamuad L."/>
        </authorList>
    </citation>
    <scope>NUCLEOTIDE SEQUENCE [LARGE SCALE GENOMIC DNA]</scope>
    <source>
        <strain evidence="1 2">KS1</strain>
    </source>
</reference>
<proteinExistence type="predicted"/>
<dbReference type="Proteomes" id="UP000593915">
    <property type="component" value="Chromosome"/>
</dbReference>
<organism evidence="1 2">
    <name type="scientific">Treponema pedis</name>
    <dbReference type="NCBI Taxonomy" id="409322"/>
    <lineage>
        <taxon>Bacteria</taxon>
        <taxon>Pseudomonadati</taxon>
        <taxon>Spirochaetota</taxon>
        <taxon>Spirochaetia</taxon>
        <taxon>Spirochaetales</taxon>
        <taxon>Treponemataceae</taxon>
        <taxon>Treponema</taxon>
    </lineage>
</organism>
<dbReference type="RefSeq" id="WP_020964920.1">
    <property type="nucleotide sequence ID" value="NZ_CP061839.1"/>
</dbReference>
<dbReference type="EMBL" id="CP061839">
    <property type="protein sequence ID" value="QOW61147.1"/>
    <property type="molecule type" value="Genomic_DNA"/>
</dbReference>
<protein>
    <submittedName>
        <fullName evidence="1">Uncharacterized protein</fullName>
    </submittedName>
</protein>
<dbReference type="GeneID" id="301089741"/>
<accession>A0A7S7AWP6</accession>
<name>A0A7S7AWP6_9SPIR</name>
<evidence type="ECO:0000313" key="2">
    <source>
        <dbReference type="Proteomes" id="UP000593915"/>
    </source>
</evidence>
<evidence type="ECO:0000313" key="1">
    <source>
        <dbReference type="EMBL" id="QOW61147.1"/>
    </source>
</evidence>
<dbReference type="AlphaFoldDB" id="A0A7S7AWP6"/>
<gene>
    <name evidence="1" type="ORF">IFE08_01670</name>
</gene>
<sequence>MELTVDNLNILAENYKSAKTQNLRDELTMKIFTVMYFNLEKLGVIIGDEDKRNDFLLEFYKKIPSTLKCFNPNFSSFKTYLITRLKYAAINFISELRNARIKEEVLKNEEQYRMNIIAEDLENEGYYTFYASENTVPYKKDDMKKNFKEVSLRTVYAGMNIYQRRIFLLTCKACLFLDDNMIKKISKEINMPFRLLFDIVHSFKNECVRCKENIKEINYKRNKYYIKLKVFENLLKITEKDYQSYAKLTRSYKANVRFFYKTKEISDKQVKGPSNAAIGRRLNLGRGTVDKNIYTSLKNGITAKNTGTSF</sequence>